<comment type="caution">
    <text evidence="1">The sequence shown here is derived from an EMBL/GenBank/DDBJ whole genome shotgun (WGS) entry which is preliminary data.</text>
</comment>
<protein>
    <submittedName>
        <fullName evidence="1">32573_t:CDS:1</fullName>
    </submittedName>
</protein>
<dbReference type="Proteomes" id="UP000789901">
    <property type="component" value="Unassembled WGS sequence"/>
</dbReference>
<evidence type="ECO:0000313" key="2">
    <source>
        <dbReference type="Proteomes" id="UP000789901"/>
    </source>
</evidence>
<reference evidence="1 2" key="1">
    <citation type="submission" date="2021-06" db="EMBL/GenBank/DDBJ databases">
        <authorList>
            <person name="Kallberg Y."/>
            <person name="Tangrot J."/>
            <person name="Rosling A."/>
        </authorList>
    </citation>
    <scope>NUCLEOTIDE SEQUENCE [LARGE SCALE GENOMIC DNA]</scope>
    <source>
        <strain evidence="1 2">120-4 pot B 10/14</strain>
    </source>
</reference>
<name>A0ABM8VVP4_GIGMA</name>
<keyword evidence="2" id="KW-1185">Reference proteome</keyword>
<organism evidence="1 2">
    <name type="scientific">Gigaspora margarita</name>
    <dbReference type="NCBI Taxonomy" id="4874"/>
    <lineage>
        <taxon>Eukaryota</taxon>
        <taxon>Fungi</taxon>
        <taxon>Fungi incertae sedis</taxon>
        <taxon>Mucoromycota</taxon>
        <taxon>Glomeromycotina</taxon>
        <taxon>Glomeromycetes</taxon>
        <taxon>Diversisporales</taxon>
        <taxon>Gigasporaceae</taxon>
        <taxon>Gigaspora</taxon>
    </lineage>
</organism>
<accession>A0ABM8VVP4</accession>
<proteinExistence type="predicted"/>
<evidence type="ECO:0000313" key="1">
    <source>
        <dbReference type="EMBL" id="CAG8457920.1"/>
    </source>
</evidence>
<gene>
    <name evidence="1" type="ORF">GMARGA_LOCUS153</name>
</gene>
<dbReference type="EMBL" id="CAJVQB010000011">
    <property type="protein sequence ID" value="CAG8457920.1"/>
    <property type="molecule type" value="Genomic_DNA"/>
</dbReference>
<sequence>MNTDLTRLVEWKAIQHNLEKAIKGKTPGWITIVQNEIRGRCNPANNPKGINQFAMRSLTEETKWVVIKEAVIGRVVSIEQNIVQIAHWKEEANSGVLKKCDGCKINKDRNKKKKKGCIIYMHKRNMAQILVNKDKRLRMDYKELVKALPHRGNGEIILREPFISHDMRKSYEISEHFNKVNKGTKILLEKYGEHIYITNENWPSIQKALLSTIAMLAVVMPNAAKINIKTDIKEMKQIVRTLTKDAKAKYEDLYKYKLWAQYMGARAICLAKRTKFDINLKDKMEAMKDNAQRLTIEIDYQNWVPNLMAVQLNRINICHGVRRLVRYICNAKILIQFYRQNWIQELNVGHKVNWELTYDYINWGCKPTTRHTSMQTSVLKAFKALDDEVYWLWCTGNEVKWSDIVEKVLNEIEKKHKKQFENKKAYVKHFVEMYGSGSELTLPNRIIKGSFIKDRRGTNPKLMYAIKHGINPKEFSIITEAEKNRWTTGCFHRDLERDICFYHGGIERKEDSKKYCKFLTDQKRLVGEELLRHSILKSGLSTACLNDLIEEWKKIYAQFIQIFFEEKVLLILHVNVPPIPSKPRSPISILSKDSKKRQQHIIKMVLEHFSYLILKHSFKNNCFDFNKSVLCPLCNKNYKKENIRNYIEGE</sequence>